<keyword evidence="8" id="KW-0067">ATP-binding</keyword>
<evidence type="ECO:0000256" key="5">
    <source>
        <dbReference type="ARBA" id="ARBA00022694"/>
    </source>
</evidence>
<sequence>MLLLWPGAPRARLVASAVTHSRLLPTRQDTLDLGARLADLALPGDALLLHGSYGAGKTCLARGFLQRWFASPDELVTSPSYLIDNVYPDDGRARLRGVAVHHLDLWRLPEGKIAQLVDLPAVFADAVSLIEWPERLGARLTPPEHLALRLVIAGEGEGEEQPRLATFEAHGARWAERLPALLG</sequence>
<dbReference type="PANTHER" id="PTHR33540">
    <property type="entry name" value="TRNA THREONYLCARBAMOYLADENOSINE BIOSYNTHESIS PROTEIN TSAE"/>
    <property type="match status" value="1"/>
</dbReference>
<comment type="caution">
    <text evidence="11">The sequence shown here is derived from an EMBL/GenBank/DDBJ whole genome shotgun (WGS) entry which is preliminary data.</text>
</comment>
<reference evidence="11 12" key="1">
    <citation type="journal article" date="2024" name="Science">
        <title>Giant polyketide synthase enzymes in the biosynthesis of giant marine polyether toxins.</title>
        <authorList>
            <person name="Fallon T.R."/>
            <person name="Shende V.V."/>
            <person name="Wierzbicki I.H."/>
            <person name="Pendleton A.L."/>
            <person name="Watervoot N.F."/>
            <person name="Auber R.P."/>
            <person name="Gonzalez D.J."/>
            <person name="Wisecaver J.H."/>
            <person name="Moore B.S."/>
        </authorList>
    </citation>
    <scope>NUCLEOTIDE SEQUENCE [LARGE SCALE GENOMIC DNA]</scope>
    <source>
        <strain evidence="11 12">12B1</strain>
    </source>
</reference>
<proteinExistence type="inferred from homology"/>
<evidence type="ECO:0000313" key="12">
    <source>
        <dbReference type="Proteomes" id="UP001515480"/>
    </source>
</evidence>
<evidence type="ECO:0000256" key="8">
    <source>
        <dbReference type="ARBA" id="ARBA00022840"/>
    </source>
</evidence>
<keyword evidence="9" id="KW-0460">Magnesium</keyword>
<dbReference type="AlphaFoldDB" id="A0AB34JZX7"/>
<dbReference type="PANTHER" id="PTHR33540:SF2">
    <property type="entry name" value="TRNA THREONYLCARBAMOYLADENOSINE BIOSYNTHESIS PROTEIN TSAE"/>
    <property type="match status" value="1"/>
</dbReference>
<keyword evidence="12" id="KW-1185">Reference proteome</keyword>
<dbReference type="GO" id="GO:0005737">
    <property type="term" value="C:cytoplasm"/>
    <property type="evidence" value="ECO:0007669"/>
    <property type="project" value="UniProtKB-SubCell"/>
</dbReference>
<evidence type="ECO:0000256" key="9">
    <source>
        <dbReference type="ARBA" id="ARBA00022842"/>
    </source>
</evidence>
<evidence type="ECO:0000256" key="10">
    <source>
        <dbReference type="ARBA" id="ARBA00032441"/>
    </source>
</evidence>
<keyword evidence="7" id="KW-0547">Nucleotide-binding</keyword>
<evidence type="ECO:0000256" key="7">
    <source>
        <dbReference type="ARBA" id="ARBA00022741"/>
    </source>
</evidence>
<evidence type="ECO:0000256" key="3">
    <source>
        <dbReference type="ARBA" id="ARBA00019010"/>
    </source>
</evidence>
<organism evidence="11 12">
    <name type="scientific">Prymnesium parvum</name>
    <name type="common">Toxic golden alga</name>
    <dbReference type="NCBI Taxonomy" id="97485"/>
    <lineage>
        <taxon>Eukaryota</taxon>
        <taxon>Haptista</taxon>
        <taxon>Haptophyta</taxon>
        <taxon>Prymnesiophyceae</taxon>
        <taxon>Prymnesiales</taxon>
        <taxon>Prymnesiaceae</taxon>
        <taxon>Prymnesium</taxon>
    </lineage>
</organism>
<accession>A0AB34JZX7</accession>
<comment type="subcellular location">
    <subcellularLocation>
        <location evidence="1">Cytoplasm</location>
    </subcellularLocation>
</comment>
<comment type="similarity">
    <text evidence="2">Belongs to the TsaE family.</text>
</comment>
<dbReference type="GO" id="GO:0046872">
    <property type="term" value="F:metal ion binding"/>
    <property type="evidence" value="ECO:0007669"/>
    <property type="project" value="UniProtKB-KW"/>
</dbReference>
<dbReference type="SUPFAM" id="SSF52540">
    <property type="entry name" value="P-loop containing nucleoside triphosphate hydrolases"/>
    <property type="match status" value="1"/>
</dbReference>
<dbReference type="Pfam" id="PF02367">
    <property type="entry name" value="TsaE"/>
    <property type="match status" value="1"/>
</dbReference>
<keyword evidence="4" id="KW-0963">Cytoplasm</keyword>
<dbReference type="GO" id="GO:0002949">
    <property type="term" value="P:tRNA threonylcarbamoyladenosine modification"/>
    <property type="evidence" value="ECO:0007669"/>
    <property type="project" value="InterPro"/>
</dbReference>
<evidence type="ECO:0000256" key="4">
    <source>
        <dbReference type="ARBA" id="ARBA00022490"/>
    </source>
</evidence>
<keyword evidence="6" id="KW-0479">Metal-binding</keyword>
<dbReference type="InterPro" id="IPR027417">
    <property type="entry name" value="P-loop_NTPase"/>
</dbReference>
<dbReference type="EMBL" id="JBGBPQ010000004">
    <property type="protein sequence ID" value="KAL1525789.1"/>
    <property type="molecule type" value="Genomic_DNA"/>
</dbReference>
<name>A0AB34JZX7_PRYPA</name>
<dbReference type="InterPro" id="IPR003442">
    <property type="entry name" value="T6A_TsaE"/>
</dbReference>
<protein>
    <recommendedName>
        <fullName evidence="3">tRNA threonylcarbamoyladenosine biosynthesis protein TsaE</fullName>
    </recommendedName>
    <alternativeName>
        <fullName evidence="10">t(6)A37 threonylcarbamoyladenosine biosynthesis protein TsaE</fullName>
    </alternativeName>
</protein>
<evidence type="ECO:0000256" key="1">
    <source>
        <dbReference type="ARBA" id="ARBA00004496"/>
    </source>
</evidence>
<dbReference type="Proteomes" id="UP001515480">
    <property type="component" value="Unassembled WGS sequence"/>
</dbReference>
<evidence type="ECO:0000256" key="2">
    <source>
        <dbReference type="ARBA" id="ARBA00007599"/>
    </source>
</evidence>
<keyword evidence="5" id="KW-0819">tRNA processing</keyword>
<dbReference type="GO" id="GO:0005524">
    <property type="term" value="F:ATP binding"/>
    <property type="evidence" value="ECO:0007669"/>
    <property type="project" value="UniProtKB-KW"/>
</dbReference>
<dbReference type="Gene3D" id="3.40.50.300">
    <property type="entry name" value="P-loop containing nucleotide triphosphate hydrolases"/>
    <property type="match status" value="1"/>
</dbReference>
<evidence type="ECO:0000256" key="6">
    <source>
        <dbReference type="ARBA" id="ARBA00022723"/>
    </source>
</evidence>
<gene>
    <name evidence="11" type="ORF">AB1Y20_020630</name>
</gene>
<evidence type="ECO:0000313" key="11">
    <source>
        <dbReference type="EMBL" id="KAL1525789.1"/>
    </source>
</evidence>